<name>A0A7S0KQC1_9CHLO</name>
<sequence length="151" mass="16102">MMLSMTHGGLSARVASAALFTRRDATKPGANSRVTLAVHAKTNFVLDKPGCASARSDDTGALHKQRSSKSKSCLTVPIDVDALGDKGLEFADADVKLHARERDLEIVTMRGSVMVDGKKLTKGKTMVVKAGSKLVVGDEELVVYRNTHAHA</sequence>
<evidence type="ECO:0000313" key="1">
    <source>
        <dbReference type="EMBL" id="CAD8588128.1"/>
    </source>
</evidence>
<accession>A0A7S0KQC1</accession>
<dbReference type="EMBL" id="HBEW01008051">
    <property type="protein sequence ID" value="CAD8588128.1"/>
    <property type="molecule type" value="Transcribed_RNA"/>
</dbReference>
<organism evidence="1">
    <name type="scientific">Ostreococcus mediterraneus</name>
    <dbReference type="NCBI Taxonomy" id="1486918"/>
    <lineage>
        <taxon>Eukaryota</taxon>
        <taxon>Viridiplantae</taxon>
        <taxon>Chlorophyta</taxon>
        <taxon>Mamiellophyceae</taxon>
        <taxon>Mamiellales</taxon>
        <taxon>Bathycoccaceae</taxon>
        <taxon>Ostreococcus</taxon>
    </lineage>
</organism>
<proteinExistence type="predicted"/>
<reference evidence="1" key="1">
    <citation type="submission" date="2021-01" db="EMBL/GenBank/DDBJ databases">
        <authorList>
            <person name="Corre E."/>
            <person name="Pelletier E."/>
            <person name="Niang G."/>
            <person name="Scheremetjew M."/>
            <person name="Finn R."/>
            <person name="Kale V."/>
            <person name="Holt S."/>
            <person name="Cochrane G."/>
            <person name="Meng A."/>
            <person name="Brown T."/>
            <person name="Cohen L."/>
        </authorList>
    </citation>
    <scope>NUCLEOTIDE SEQUENCE</scope>
    <source>
        <strain evidence="1">Clade-D-RCC2572</strain>
    </source>
</reference>
<protein>
    <submittedName>
        <fullName evidence="1">Uncharacterized protein</fullName>
    </submittedName>
</protein>
<gene>
    <name evidence="1" type="ORF">OMED0929_LOCUS6803</name>
</gene>
<dbReference type="AlphaFoldDB" id="A0A7S0KQC1"/>